<sequence length="267" mass="29588">MKKFSSVVCCTLLSSVLLSPYAGAASAAEGVETPYFDEVQDPIEQELGINVLVDTDELSVYQINEDGKLYEYRETVTFVNGKQDITVQKYEVSGSDKVLVEEYSTLVTENKLTGTITVETETGETVDISTKQSFGDNPTVMPMPMATYYGSYISDVRYRFTSSTQGQAIMAGQSPYYKYASRKDGDFIRFQGHADNLRTIEKNLATFGVAGFADDIVKALRAGKVLSYTLIKNIVKGAVKVGPFGAALNLWYYGAEWLKARDDYRKI</sequence>
<reference evidence="3" key="1">
    <citation type="submission" date="2013-03" db="EMBL/GenBank/DDBJ databases">
        <title>Draft genome sequence of Bacillus firmus DS1.</title>
        <authorList>
            <person name="Peng D."/>
            <person name="Zhu L."/>
            <person name="Sun M."/>
        </authorList>
    </citation>
    <scope>NUCLEOTIDE SEQUENCE [LARGE SCALE GENOMIC DNA]</scope>
    <source>
        <strain evidence="3">DS1</strain>
    </source>
</reference>
<dbReference type="AlphaFoldDB" id="W7KSY9"/>
<dbReference type="EMBL" id="APVL01000018">
    <property type="protein sequence ID" value="EWG09338.1"/>
    <property type="molecule type" value="Genomic_DNA"/>
</dbReference>
<organism evidence="2 3">
    <name type="scientific">Cytobacillus firmus DS1</name>
    <dbReference type="NCBI Taxonomy" id="1307436"/>
    <lineage>
        <taxon>Bacteria</taxon>
        <taxon>Bacillati</taxon>
        <taxon>Bacillota</taxon>
        <taxon>Bacilli</taxon>
        <taxon>Bacillales</taxon>
        <taxon>Bacillaceae</taxon>
        <taxon>Cytobacillus</taxon>
    </lineage>
</organism>
<dbReference type="RefSeq" id="WP_035332098.1">
    <property type="nucleotide sequence ID" value="NZ_APVL01000018.1"/>
</dbReference>
<evidence type="ECO:0000256" key="1">
    <source>
        <dbReference type="SAM" id="SignalP"/>
    </source>
</evidence>
<name>W7KSY9_CYTFI</name>
<reference evidence="2 3" key="2">
    <citation type="journal article" date="2016" name="Sci. Rep.">
        <title>A novel serine protease, Sep1, from Bacillus firmus DS-1 has nematicidal activity and degrades multiple intestinal-associated nematode proteins.</title>
        <authorList>
            <person name="Geng C."/>
            <person name="Nie X."/>
            <person name="Tang Z."/>
            <person name="Zhang Y."/>
            <person name="Lin J."/>
            <person name="Sun M."/>
            <person name="Peng D."/>
        </authorList>
    </citation>
    <scope>NUCLEOTIDE SEQUENCE [LARGE SCALE GENOMIC DNA]</scope>
    <source>
        <strain evidence="2 3">DS1</strain>
    </source>
</reference>
<dbReference type="PATRIC" id="fig|1307436.3.peg.4198"/>
<dbReference type="Proteomes" id="UP000019270">
    <property type="component" value="Unassembled WGS sequence"/>
</dbReference>
<proteinExistence type="predicted"/>
<comment type="caution">
    <text evidence="2">The sequence shown here is derived from an EMBL/GenBank/DDBJ whole genome shotgun (WGS) entry which is preliminary data.</text>
</comment>
<evidence type="ECO:0000313" key="3">
    <source>
        <dbReference type="Proteomes" id="UP000019270"/>
    </source>
</evidence>
<feature type="signal peptide" evidence="1">
    <location>
        <begin position="1"/>
        <end position="24"/>
    </location>
</feature>
<feature type="chain" id="PRO_5039530897" evidence="1">
    <location>
        <begin position="25"/>
        <end position="267"/>
    </location>
</feature>
<gene>
    <name evidence="2" type="ORF">PBF_19618</name>
</gene>
<dbReference type="OrthoDB" id="2890000at2"/>
<evidence type="ECO:0000313" key="2">
    <source>
        <dbReference type="EMBL" id="EWG09338.1"/>
    </source>
</evidence>
<dbReference type="eggNOG" id="ENOG5033I05">
    <property type="taxonomic scope" value="Bacteria"/>
</dbReference>
<protein>
    <submittedName>
        <fullName evidence="2">Uncharacterized protein</fullName>
    </submittedName>
</protein>
<keyword evidence="1" id="KW-0732">Signal</keyword>
<accession>W7KSY9</accession>